<organism evidence="2 3">
    <name type="scientific">Flaviaesturariibacter aridisoli</name>
    <dbReference type="NCBI Taxonomy" id="2545761"/>
    <lineage>
        <taxon>Bacteria</taxon>
        <taxon>Pseudomonadati</taxon>
        <taxon>Bacteroidota</taxon>
        <taxon>Chitinophagia</taxon>
        <taxon>Chitinophagales</taxon>
        <taxon>Chitinophagaceae</taxon>
        <taxon>Flaviaestuariibacter</taxon>
    </lineage>
</organism>
<proteinExistence type="predicted"/>
<dbReference type="Pfam" id="PF11074">
    <property type="entry name" value="DUF2779"/>
    <property type="match status" value="1"/>
</dbReference>
<comment type="caution">
    <text evidence="2">The sequence shown here is derived from an EMBL/GenBank/DDBJ whole genome shotgun (WGS) entry which is preliminary data.</text>
</comment>
<sequence>MWVLPCRPRMHSEPRDLPAHYLLLGAHCAKRLWLQRYAPGSAAPRLTAPAAGLALLARGLFPGGVEVASEDPVAATQALIAAGAPILYDAAFRFNGLLTSVEILVRRGNRWYAYQTKCRASLKPAHLQEAALQSYVLRGAGLTLTGSTLLYLNKGYVRQGPLDVAQLFLRVHVTKPVRGLQPAIATRVDTARQLLEAAERPEAEQGTHCAKPHPCGFAAHCAAQAVPTGALPDSTPLVDRPALNAFLSNLRYPLSFMDFEAYQPPVPEFDGHWPFRQVPFQYSLHRIGAAGAPLEHYSFLAEGAADPSGAFLESLLRDAGSEGSVLVYGTSTEQVILSGLAADHPARRAPIEALKARIVDLSLPFHKKHVLLPALGERFSLKAVLPALVPGQGYDGLAITDGGAAHLTFAHLRLERDPARVARTRQDLLDYCTLDTLALVRILERLRELA</sequence>
<dbReference type="Proteomes" id="UP000295164">
    <property type="component" value="Unassembled WGS sequence"/>
</dbReference>
<reference evidence="2 3" key="1">
    <citation type="submission" date="2019-03" db="EMBL/GenBank/DDBJ databases">
        <authorList>
            <person name="Kim M.K.M."/>
        </authorList>
    </citation>
    <scope>NUCLEOTIDE SEQUENCE [LARGE SCALE GENOMIC DNA]</scope>
    <source>
        <strain evidence="2 3">17J68-15</strain>
    </source>
</reference>
<gene>
    <name evidence="2" type="ORF">E0486_01010</name>
</gene>
<evidence type="ECO:0000259" key="1">
    <source>
        <dbReference type="Pfam" id="PF11074"/>
    </source>
</evidence>
<dbReference type="OrthoDB" id="9783873at2"/>
<dbReference type="EMBL" id="SKFH01000001">
    <property type="protein sequence ID" value="TCZ74915.1"/>
    <property type="molecule type" value="Genomic_DNA"/>
</dbReference>
<evidence type="ECO:0000313" key="3">
    <source>
        <dbReference type="Proteomes" id="UP000295164"/>
    </source>
</evidence>
<feature type="domain" description="DUF2779" evidence="1">
    <location>
        <begin position="256"/>
        <end position="378"/>
    </location>
</feature>
<evidence type="ECO:0000313" key="2">
    <source>
        <dbReference type="EMBL" id="TCZ74915.1"/>
    </source>
</evidence>
<keyword evidence="3" id="KW-1185">Reference proteome</keyword>
<protein>
    <submittedName>
        <fullName evidence="2">DUF2779 domain-containing protein</fullName>
    </submittedName>
</protein>
<dbReference type="InterPro" id="IPR021301">
    <property type="entry name" value="DUF2779"/>
</dbReference>
<name>A0A4R4EAN8_9BACT</name>
<dbReference type="AlphaFoldDB" id="A0A4R4EAN8"/>
<accession>A0A4R4EAN8</accession>